<dbReference type="PANTHER" id="PTHR15941">
    <property type="entry name" value="MYOZENIN"/>
    <property type="match status" value="1"/>
</dbReference>
<evidence type="ECO:0000256" key="1">
    <source>
        <dbReference type="ARBA" id="ARBA00009126"/>
    </source>
</evidence>
<dbReference type="GO" id="GO:0015629">
    <property type="term" value="C:actin cytoskeleton"/>
    <property type="evidence" value="ECO:0007669"/>
    <property type="project" value="TreeGrafter"/>
</dbReference>
<dbReference type="InterPro" id="IPR008438">
    <property type="entry name" value="MYOZ"/>
</dbReference>
<dbReference type="Proteomes" id="UP000472263">
    <property type="component" value="Chromosome 10"/>
</dbReference>
<reference evidence="4" key="3">
    <citation type="submission" date="2025-09" db="UniProtKB">
        <authorList>
            <consortium name="Ensembl"/>
        </authorList>
    </citation>
    <scope>IDENTIFICATION</scope>
</reference>
<comment type="similarity">
    <text evidence="1">Belongs to the myozenin family.</text>
</comment>
<dbReference type="Pfam" id="PF05556">
    <property type="entry name" value="Calsarcin"/>
    <property type="match status" value="1"/>
</dbReference>
<dbReference type="GO" id="GO:0031433">
    <property type="term" value="F:telethonin binding"/>
    <property type="evidence" value="ECO:0007669"/>
    <property type="project" value="TreeGrafter"/>
</dbReference>
<organism evidence="4 5">
    <name type="scientific">Myripristis murdjan</name>
    <name type="common">pinecone soldierfish</name>
    <dbReference type="NCBI Taxonomy" id="586833"/>
    <lineage>
        <taxon>Eukaryota</taxon>
        <taxon>Metazoa</taxon>
        <taxon>Chordata</taxon>
        <taxon>Craniata</taxon>
        <taxon>Vertebrata</taxon>
        <taxon>Euteleostomi</taxon>
        <taxon>Actinopterygii</taxon>
        <taxon>Neopterygii</taxon>
        <taxon>Teleostei</taxon>
        <taxon>Neoteleostei</taxon>
        <taxon>Acanthomorphata</taxon>
        <taxon>Holocentriformes</taxon>
        <taxon>Holocentridae</taxon>
        <taxon>Myripristis</taxon>
    </lineage>
</organism>
<evidence type="ECO:0000313" key="4">
    <source>
        <dbReference type="Ensembl" id="ENSMMDP00005044560.1"/>
    </source>
</evidence>
<keyword evidence="2" id="KW-0597">Phosphoprotein</keyword>
<reference evidence="4" key="2">
    <citation type="submission" date="2025-08" db="UniProtKB">
        <authorList>
            <consortium name="Ensembl"/>
        </authorList>
    </citation>
    <scope>IDENTIFICATION</scope>
</reference>
<feature type="compositionally biased region" description="Basic and acidic residues" evidence="3">
    <location>
        <begin position="61"/>
        <end position="74"/>
    </location>
</feature>
<evidence type="ECO:0000256" key="2">
    <source>
        <dbReference type="ARBA" id="ARBA00022553"/>
    </source>
</evidence>
<evidence type="ECO:0000313" key="5">
    <source>
        <dbReference type="Proteomes" id="UP000472263"/>
    </source>
</evidence>
<feature type="region of interest" description="Disordered" evidence="3">
    <location>
        <begin position="1"/>
        <end position="80"/>
    </location>
</feature>
<protein>
    <recommendedName>
        <fullName evidence="6">Myozenin 1a</fullName>
    </recommendedName>
</protein>
<dbReference type="InParanoid" id="A0A667ZNS5"/>
<evidence type="ECO:0008006" key="6">
    <source>
        <dbReference type="Google" id="ProtNLM"/>
    </source>
</evidence>
<reference evidence="4" key="1">
    <citation type="submission" date="2019-06" db="EMBL/GenBank/DDBJ databases">
        <authorList>
            <consortium name="Wellcome Sanger Institute Data Sharing"/>
        </authorList>
    </citation>
    <scope>NUCLEOTIDE SEQUENCE [LARGE SCALE GENOMIC DNA]</scope>
</reference>
<dbReference type="GO" id="GO:0003779">
    <property type="term" value="F:actin binding"/>
    <property type="evidence" value="ECO:0007669"/>
    <property type="project" value="TreeGrafter"/>
</dbReference>
<dbReference type="GO" id="GO:0051373">
    <property type="term" value="F:FATZ binding"/>
    <property type="evidence" value="ECO:0007669"/>
    <property type="project" value="TreeGrafter"/>
</dbReference>
<dbReference type="GO" id="GO:0030018">
    <property type="term" value="C:Z disc"/>
    <property type="evidence" value="ECO:0007669"/>
    <property type="project" value="InterPro"/>
</dbReference>
<name>A0A667ZNS5_9TELE</name>
<dbReference type="GeneTree" id="ENSGT01030000236286"/>
<dbReference type="PANTHER" id="PTHR15941:SF16">
    <property type="entry name" value="MYOZENIN 3A-RELATED"/>
    <property type="match status" value="1"/>
</dbReference>
<proteinExistence type="inferred from homology"/>
<feature type="compositionally biased region" description="Polar residues" evidence="3">
    <location>
        <begin position="46"/>
        <end position="60"/>
    </location>
</feature>
<evidence type="ECO:0000256" key="3">
    <source>
        <dbReference type="SAM" id="MobiDB-lite"/>
    </source>
</evidence>
<keyword evidence="5" id="KW-1185">Reference proteome</keyword>
<accession>A0A667ZNS5</accession>
<dbReference type="Ensembl" id="ENSMMDT00005045446.1">
    <property type="protein sequence ID" value="ENSMMDP00005044560.1"/>
    <property type="gene ID" value="ENSMMDG00005020456.1"/>
</dbReference>
<dbReference type="AlphaFoldDB" id="A0A667ZNS5"/>
<sequence length="80" mass="8953">MQSGPDDLTRQRMQQAQALCKEARGGLNLGKKMSVPKDVMMEELNLPSNRGSRTFRGPSSRSDHPRATGRKGEPDLPYPW</sequence>